<dbReference type="Gene3D" id="3.40.50.970">
    <property type="match status" value="2"/>
</dbReference>
<dbReference type="EC" id="2.2.1.7" evidence="5"/>
<comment type="caution">
    <text evidence="13">The sequence shown here is derived from an EMBL/GenBank/DDBJ whole genome shotgun (WGS) entry which is preliminary data.</text>
</comment>
<evidence type="ECO:0000256" key="9">
    <source>
        <dbReference type="ARBA" id="ARBA00022977"/>
    </source>
</evidence>
<dbReference type="SUPFAM" id="SSF52518">
    <property type="entry name" value="Thiamin diphosphate-binding fold (THDP-binding)"/>
    <property type="match status" value="2"/>
</dbReference>
<name>E8JNU1_STREI</name>
<keyword evidence="10" id="KW-0786">Thiamine pyrophosphate</keyword>
<keyword evidence="8" id="KW-0460">Magnesium</keyword>
<comment type="similarity">
    <text evidence="3">Belongs to the transketolase family. DXPS subfamily.</text>
</comment>
<comment type="cofactor">
    <cofactor evidence="1">
        <name>Mg(2+)</name>
        <dbReference type="ChEBI" id="CHEBI:18420"/>
    </cofactor>
</comment>
<dbReference type="InterPro" id="IPR005477">
    <property type="entry name" value="Dxylulose-5-P_synthase"/>
</dbReference>
<dbReference type="InterPro" id="IPR033248">
    <property type="entry name" value="Transketolase_C"/>
</dbReference>
<evidence type="ECO:0000256" key="6">
    <source>
        <dbReference type="ARBA" id="ARBA00022679"/>
    </source>
</evidence>
<dbReference type="InterPro" id="IPR005475">
    <property type="entry name" value="Transketolase-like_Pyr-bd"/>
</dbReference>
<accession>E8JNU1</accession>
<dbReference type="GO" id="GO:0009228">
    <property type="term" value="P:thiamine biosynthetic process"/>
    <property type="evidence" value="ECO:0007669"/>
    <property type="project" value="UniProtKB-KW"/>
</dbReference>
<dbReference type="AlphaFoldDB" id="E8JNU1"/>
<dbReference type="GO" id="GO:0019288">
    <property type="term" value="P:isopentenyl diphosphate biosynthetic process, methylerythritol 4-phosphate pathway"/>
    <property type="evidence" value="ECO:0007669"/>
    <property type="project" value="TreeGrafter"/>
</dbReference>
<evidence type="ECO:0000256" key="11">
    <source>
        <dbReference type="ARBA" id="ARBA00023229"/>
    </source>
</evidence>
<evidence type="ECO:0000256" key="7">
    <source>
        <dbReference type="ARBA" id="ARBA00022723"/>
    </source>
</evidence>
<comment type="pathway">
    <text evidence="2">Metabolic intermediate biosynthesis; 1-deoxy-D-xylulose 5-phosphate biosynthesis; 1-deoxy-D-xylulose 5-phosphate from D-glyceraldehyde 3-phosphate and pyruvate: step 1/1.</text>
</comment>
<proteinExistence type="inferred from homology"/>
<dbReference type="InterPro" id="IPR009014">
    <property type="entry name" value="Transketo_C/PFOR_II"/>
</dbReference>
<gene>
    <name evidence="13" type="ORF">HMPREF0819_0664</name>
</gene>
<keyword evidence="9" id="KW-0784">Thiamine biosynthesis</keyword>
<dbReference type="SUPFAM" id="SSF52922">
    <property type="entry name" value="TK C-terminal domain-like"/>
    <property type="match status" value="1"/>
</dbReference>
<dbReference type="FunFam" id="3.40.50.970:FF:000010">
    <property type="entry name" value="1-deoxy-D-xylulose-5-phosphate synthase"/>
    <property type="match status" value="1"/>
</dbReference>
<dbReference type="GO" id="GO:0008661">
    <property type="term" value="F:1-deoxy-D-xylulose-5-phosphate synthase activity"/>
    <property type="evidence" value="ECO:0007669"/>
    <property type="project" value="UniProtKB-EC"/>
</dbReference>
<dbReference type="HOGENOM" id="CLU_009227_1_4_9"/>
<dbReference type="PANTHER" id="PTHR43322:SF1">
    <property type="entry name" value="1-DEOXY-D-XYLULOSE-5-PHOSPHATE SYNTHASE"/>
    <property type="match status" value="1"/>
</dbReference>
<comment type="subunit">
    <text evidence="4">Homodimer.</text>
</comment>
<sequence length="600" mass="65808">MIIILEKKKLKGDDMVLETISSPQDLKQLSREDLHRVVDEARQALLEKTSQHGGHNGPNFGMVEMTVAMHYVFNSPVDKFIFDVSHQSYVHKMLTGRAKAFLDSAHYDDVSGYTNPKESEHDLFTVGHTSTSLSLASGVAKARDLKDESYNVVAVIGDGSLSGGMAYEGLNQIATEGTNTIVIVNDNDQSIAVNPTGGIYTALRDLRESNGQAENNLFEALGFDYHYLDAGNGLDALIALFEEIKDTNHPVLLHIHTQKGHGVTFMEENREAFHAGGPYNPKTGEYLRGGNAGETYNSITTDFVLNKIKNDPTVVAVNAGTPMFMLNQNQRKEAGKQFVDVGIAEEEAATMSAGLAKNGAKPIWYVAAPFMQRTYDQWSHDIALNNLPVTTLVYSASVNAMNDESHLGFFDIPFLAHIPNVVYLAPTSKEEHLAMLDWAVEQNEHPVAIRIPVGPLRETGVADNTDYSILNKNQVTQKGSKVAIFGLGNFYALAEEVAKELSDKHGLTATIVNPKFITGLDEELLDSLAVEHQLVVTLEDGVLEGGYGQMVASYLGDHDLKVQNYGVEKAFHDRYNAQELLAENGISVENIVNNILKNVD</sequence>
<evidence type="ECO:0000256" key="3">
    <source>
        <dbReference type="ARBA" id="ARBA00011081"/>
    </source>
</evidence>
<keyword evidence="11" id="KW-0414">Isoprene biosynthesis</keyword>
<evidence type="ECO:0000256" key="4">
    <source>
        <dbReference type="ARBA" id="ARBA00011738"/>
    </source>
</evidence>
<evidence type="ECO:0000256" key="5">
    <source>
        <dbReference type="ARBA" id="ARBA00013150"/>
    </source>
</evidence>
<dbReference type="GO" id="GO:0046872">
    <property type="term" value="F:metal ion binding"/>
    <property type="evidence" value="ECO:0007669"/>
    <property type="project" value="UniProtKB-KW"/>
</dbReference>
<dbReference type="NCBIfam" id="NF003933">
    <property type="entry name" value="PRK05444.2-2"/>
    <property type="match status" value="1"/>
</dbReference>
<keyword evidence="7" id="KW-0479">Metal-binding</keyword>
<dbReference type="CDD" id="cd07033">
    <property type="entry name" value="TPP_PYR_DXS_TK_like"/>
    <property type="match status" value="1"/>
</dbReference>
<feature type="domain" description="Transketolase-like pyrimidine-binding" evidence="12">
    <location>
        <begin position="294"/>
        <end position="458"/>
    </location>
</feature>
<evidence type="ECO:0000313" key="14">
    <source>
        <dbReference type="Proteomes" id="UP000005699"/>
    </source>
</evidence>
<reference evidence="13 14" key="1">
    <citation type="submission" date="2010-12" db="EMBL/GenBank/DDBJ databases">
        <authorList>
            <person name="Muzny D."/>
            <person name="Qin X."/>
            <person name="Deng J."/>
            <person name="Jiang H."/>
            <person name="Liu Y."/>
            <person name="Qu J."/>
            <person name="Song X.-Z."/>
            <person name="Zhang L."/>
            <person name="Thornton R."/>
            <person name="Coyle M."/>
            <person name="Francisco L."/>
            <person name="Jackson L."/>
            <person name="Javaid M."/>
            <person name="Korchina V."/>
            <person name="Kovar C."/>
            <person name="Mata R."/>
            <person name="Mathew T."/>
            <person name="Ngo R."/>
            <person name="Nguyen L."/>
            <person name="Nguyen N."/>
            <person name="Okwuonu G."/>
            <person name="Ongeri F."/>
            <person name="Pham C."/>
            <person name="Simmons D."/>
            <person name="Wilczek-Boney K."/>
            <person name="Hale W."/>
            <person name="Jakkamsetti A."/>
            <person name="Pham P."/>
            <person name="Ruth R."/>
            <person name="San Lucas F."/>
            <person name="Warren J."/>
            <person name="Zhang J."/>
            <person name="Zhao Z."/>
            <person name="Zhou C."/>
            <person name="Zhu D."/>
            <person name="Lee S."/>
            <person name="Bess C."/>
            <person name="Blankenburg K."/>
            <person name="Forbes L."/>
            <person name="Fu Q."/>
            <person name="Gubbala S."/>
            <person name="Hirani K."/>
            <person name="Jayaseelan J.C."/>
            <person name="Lara F."/>
            <person name="Munidasa M."/>
            <person name="Palculict T."/>
            <person name="Patil S."/>
            <person name="Pu L.-L."/>
            <person name="Saada N."/>
            <person name="Tang L."/>
            <person name="Weissenberger G."/>
            <person name="Zhu Y."/>
            <person name="Hemphill L."/>
            <person name="Shang Y."/>
            <person name="Youmans B."/>
            <person name="Ayvaz T."/>
            <person name="Ross M."/>
            <person name="Santibanez J."/>
            <person name="Aqrawi P."/>
            <person name="Gross S."/>
            <person name="Joshi V."/>
            <person name="Fowler G."/>
            <person name="Nazareth L."/>
            <person name="Reid J."/>
            <person name="Worley K."/>
            <person name="Petrosino J."/>
            <person name="Highlander S."/>
            <person name="Gibbs R."/>
        </authorList>
    </citation>
    <scope>NUCLEOTIDE SEQUENCE [LARGE SCALE GENOMIC DNA]</scope>
    <source>
        <strain evidence="13 14">ATCC 9812</strain>
    </source>
</reference>
<dbReference type="GO" id="GO:0016114">
    <property type="term" value="P:terpenoid biosynthetic process"/>
    <property type="evidence" value="ECO:0007669"/>
    <property type="project" value="InterPro"/>
</dbReference>
<dbReference type="InterPro" id="IPR029061">
    <property type="entry name" value="THDP-binding"/>
</dbReference>
<dbReference type="NCBIfam" id="NF008968">
    <property type="entry name" value="PRK12315.1"/>
    <property type="match status" value="1"/>
</dbReference>
<dbReference type="Gene3D" id="3.40.50.920">
    <property type="match status" value="1"/>
</dbReference>
<evidence type="ECO:0000256" key="8">
    <source>
        <dbReference type="ARBA" id="ARBA00022842"/>
    </source>
</evidence>
<dbReference type="EMBL" id="AEVB01000020">
    <property type="protein sequence ID" value="EFW89101.1"/>
    <property type="molecule type" value="Genomic_DNA"/>
</dbReference>
<dbReference type="CDD" id="cd02007">
    <property type="entry name" value="TPP_DXS"/>
    <property type="match status" value="1"/>
</dbReference>
<evidence type="ECO:0000256" key="2">
    <source>
        <dbReference type="ARBA" id="ARBA00004980"/>
    </source>
</evidence>
<dbReference type="Proteomes" id="UP000005699">
    <property type="component" value="Unassembled WGS sequence"/>
</dbReference>
<evidence type="ECO:0000313" key="13">
    <source>
        <dbReference type="EMBL" id="EFW89101.1"/>
    </source>
</evidence>
<dbReference type="GO" id="GO:0005829">
    <property type="term" value="C:cytosol"/>
    <property type="evidence" value="ECO:0007669"/>
    <property type="project" value="TreeGrafter"/>
</dbReference>
<dbReference type="UniPathway" id="UPA00064">
    <property type="reaction ID" value="UER00091"/>
</dbReference>
<dbReference type="eggNOG" id="COG1154">
    <property type="taxonomic scope" value="Bacteria"/>
</dbReference>
<dbReference type="SMART" id="SM00861">
    <property type="entry name" value="Transket_pyr"/>
    <property type="match status" value="1"/>
</dbReference>
<organism evidence="13 14">
    <name type="scientific">Streptococcus equinus ATCC 9812</name>
    <dbReference type="NCBI Taxonomy" id="525379"/>
    <lineage>
        <taxon>Bacteria</taxon>
        <taxon>Bacillati</taxon>
        <taxon>Bacillota</taxon>
        <taxon>Bacilli</taxon>
        <taxon>Lactobacillales</taxon>
        <taxon>Streptococcaceae</taxon>
        <taxon>Streptococcus</taxon>
    </lineage>
</organism>
<evidence type="ECO:0000256" key="1">
    <source>
        <dbReference type="ARBA" id="ARBA00001946"/>
    </source>
</evidence>
<dbReference type="PANTHER" id="PTHR43322">
    <property type="entry name" value="1-D-DEOXYXYLULOSE 5-PHOSPHATE SYNTHASE-RELATED"/>
    <property type="match status" value="1"/>
</dbReference>
<dbReference type="Pfam" id="PF02779">
    <property type="entry name" value="Transket_pyr"/>
    <property type="match status" value="1"/>
</dbReference>
<dbReference type="Pfam" id="PF02780">
    <property type="entry name" value="Transketolase_C"/>
    <property type="match status" value="1"/>
</dbReference>
<keyword evidence="6" id="KW-0808">Transferase</keyword>
<evidence type="ECO:0000256" key="10">
    <source>
        <dbReference type="ARBA" id="ARBA00023052"/>
    </source>
</evidence>
<dbReference type="Pfam" id="PF13292">
    <property type="entry name" value="DXP_synthase_N"/>
    <property type="match status" value="1"/>
</dbReference>
<protein>
    <recommendedName>
        <fullName evidence="5">1-deoxy-D-xylulose-5-phosphate synthase</fullName>
        <ecNumber evidence="5">2.2.1.7</ecNumber>
    </recommendedName>
</protein>
<evidence type="ECO:0000259" key="12">
    <source>
        <dbReference type="SMART" id="SM00861"/>
    </source>
</evidence>